<reference evidence="2" key="1">
    <citation type="submission" date="2020-02" db="EMBL/GenBank/DDBJ databases">
        <authorList>
            <person name="Meier V. D."/>
        </authorList>
    </citation>
    <scope>NUCLEOTIDE SEQUENCE</scope>
    <source>
        <strain evidence="2">AVDCRST_MAG79</strain>
    </source>
</reference>
<organism evidence="2">
    <name type="scientific">uncultured Thermoleophilia bacterium</name>
    <dbReference type="NCBI Taxonomy" id="1497501"/>
    <lineage>
        <taxon>Bacteria</taxon>
        <taxon>Bacillati</taxon>
        <taxon>Actinomycetota</taxon>
        <taxon>Thermoleophilia</taxon>
        <taxon>environmental samples</taxon>
    </lineage>
</organism>
<sequence>MPAGFPLAEAARTVLDELVPTFHHRTIGARAVAASSADVAAAIRSASLDDAPLARALLAVRTLGRSHGVRPRPFGEQLGQAPGFLLLGGDGRELAVGMVGQPWPGGREPVAPRSPEEFRSHEPDDDVKVGMSIRCAPTRYGTLLLTETRIVVGPLSDAPFARYWRVVRPGSELVRSSMLAAIARRAENGAGPRSAPVAPTVGAAEVTPVR</sequence>
<proteinExistence type="predicted"/>
<dbReference type="AlphaFoldDB" id="A0A6J4TR27"/>
<evidence type="ECO:0000256" key="1">
    <source>
        <dbReference type="SAM" id="MobiDB-lite"/>
    </source>
</evidence>
<dbReference type="EMBL" id="CADCWC010000154">
    <property type="protein sequence ID" value="CAA9529845.1"/>
    <property type="molecule type" value="Genomic_DNA"/>
</dbReference>
<gene>
    <name evidence="2" type="ORF">AVDCRST_MAG79-810</name>
</gene>
<name>A0A6J4TR27_9ACTN</name>
<evidence type="ECO:0000313" key="2">
    <source>
        <dbReference type="EMBL" id="CAA9529845.1"/>
    </source>
</evidence>
<protein>
    <submittedName>
        <fullName evidence="2">Uncharacterized protein</fullName>
    </submittedName>
</protein>
<feature type="region of interest" description="Disordered" evidence="1">
    <location>
        <begin position="188"/>
        <end position="210"/>
    </location>
</feature>
<accession>A0A6J4TR27</accession>
<feature type="compositionally biased region" description="Basic and acidic residues" evidence="1">
    <location>
        <begin position="114"/>
        <end position="124"/>
    </location>
</feature>
<feature type="region of interest" description="Disordered" evidence="1">
    <location>
        <begin position="101"/>
        <end position="124"/>
    </location>
</feature>